<dbReference type="GeneID" id="10537716"/>
<dbReference type="Proteomes" id="UP000008783">
    <property type="component" value="Unassembled WGS sequence"/>
</dbReference>
<sequence>MLALIGNVAEKTVTKFLGENKPPRRKSGWNQFAAFSLESLKYPVPPKGASKGWEERNIEIGKAWKLLDVDERAVFSARIFQHFSGIPCDFEDEAEDDEEESDLTTDEIELYKPLYDKLVNIEKVNIVAAKGSECQGENTSQTYKKALSATLKLNSELYTISNVYNTTYYLLTATRSPGKNSFCKEYSNDAAWLALAKKKWSAKETFEAYSHAREIQGDLEKIVGGSAGQKQQKDSDLVKIKLRQALNDLLTDALGGDVEAVFPKTENPAGSLAVSHPELKLVQLAHSKLSQESLKKGFEKILTGDRRRWLADIKSGHFKIEHTETEEE</sequence>
<proteinExistence type="predicted"/>
<reference evidence="2" key="2">
    <citation type="journal article" date="2011" name="Proc. Natl. Acad. Sci. U.S.A.">
        <title>Obligate biotrophy features unraveled by the genomic analysis of rust fungi.</title>
        <authorList>
            <person name="Duplessis S."/>
            <person name="Cuomo C.A."/>
            <person name="Lin Y.-C."/>
            <person name="Aerts A."/>
            <person name="Tisserant E."/>
            <person name="Veneault-Fourrey C."/>
            <person name="Joly D.L."/>
            <person name="Hacquard S."/>
            <person name="Amselem J."/>
            <person name="Cantarel B.L."/>
            <person name="Chiu R."/>
            <person name="Coutinho P.M."/>
            <person name="Feau N."/>
            <person name="Field M."/>
            <person name="Frey P."/>
            <person name="Gelhaye E."/>
            <person name="Goldberg J."/>
            <person name="Grabherr M.G."/>
            <person name="Kodira C.D."/>
            <person name="Kohler A."/>
            <person name="Kuees U."/>
            <person name="Lindquist E.A."/>
            <person name="Lucas S.M."/>
            <person name="Mago R."/>
            <person name="Mauceli E."/>
            <person name="Morin E."/>
            <person name="Murat C."/>
            <person name="Pangilinan J.L."/>
            <person name="Park R."/>
            <person name="Pearson M."/>
            <person name="Quesneville H."/>
            <person name="Rouhier N."/>
            <person name="Sakthikumar S."/>
            <person name="Salamov A.A."/>
            <person name="Schmutz J."/>
            <person name="Selles B."/>
            <person name="Shapiro H."/>
            <person name="Tanguay P."/>
            <person name="Tuskan G.A."/>
            <person name="Henrissat B."/>
            <person name="Van de Peer Y."/>
            <person name="Rouze P."/>
            <person name="Ellis J.G."/>
            <person name="Dodds P.N."/>
            <person name="Schein J.E."/>
            <person name="Zhong S."/>
            <person name="Hamelin R.C."/>
            <person name="Grigoriev I.V."/>
            <person name="Szabo L.J."/>
            <person name="Martin F."/>
        </authorList>
    </citation>
    <scope>NUCLEOTIDE SEQUENCE [LARGE SCALE GENOMIC DNA]</scope>
    <source>
        <strain evidence="2">CRL 75-36-700-3 / race SCCL</strain>
    </source>
</reference>
<protein>
    <submittedName>
        <fullName evidence="1">Uncharacterized protein</fullName>
    </submittedName>
</protein>
<accession>E3L6P8</accession>
<dbReference type="VEuPathDB" id="FungiDB:PGTG_18120"/>
<dbReference type="PANTHER" id="PTHR10033">
    <property type="entry name" value="CALSEQUESTRIN"/>
    <property type="match status" value="1"/>
</dbReference>
<dbReference type="OrthoDB" id="2499072at2759"/>
<dbReference type="EMBL" id="DS178360">
    <property type="protein sequence ID" value="EFP92223.2"/>
    <property type="molecule type" value="Genomic_DNA"/>
</dbReference>
<dbReference type="AlphaFoldDB" id="E3L6P8"/>
<dbReference type="GO" id="GO:0005509">
    <property type="term" value="F:calcium ion binding"/>
    <property type="evidence" value="ECO:0000318"/>
    <property type="project" value="GO_Central"/>
</dbReference>
<name>E3L6P8_PUCGT</name>
<dbReference type="KEGG" id="pgr:PGTG_18120"/>
<dbReference type="GO" id="GO:0033018">
    <property type="term" value="C:sarcoplasmic reticulum lumen"/>
    <property type="evidence" value="ECO:0000318"/>
    <property type="project" value="GO_Central"/>
</dbReference>
<dbReference type="PANTHER" id="PTHR10033:SF0">
    <property type="entry name" value="CALSEQUESTRIN"/>
    <property type="match status" value="1"/>
</dbReference>
<reference key="1">
    <citation type="submission" date="2007-01" db="EMBL/GenBank/DDBJ databases">
        <title>The Genome Sequence of Puccinia graminis f. sp. tritici Strain CRL 75-36-700-3.</title>
        <authorList>
            <consortium name="The Broad Institute Genome Sequencing Platform"/>
            <person name="Birren B."/>
            <person name="Lander E."/>
            <person name="Galagan J."/>
            <person name="Nusbaum C."/>
            <person name="Devon K."/>
            <person name="Cuomo C."/>
            <person name="Jaffe D."/>
            <person name="Butler J."/>
            <person name="Alvarez P."/>
            <person name="Gnerre S."/>
            <person name="Grabherr M."/>
            <person name="Mauceli E."/>
            <person name="Brockman W."/>
            <person name="Young S."/>
            <person name="LaButti K."/>
            <person name="Sykes S."/>
            <person name="DeCaprio D."/>
            <person name="Crawford M."/>
            <person name="Koehrsen M."/>
            <person name="Engels R."/>
            <person name="Montgomery P."/>
            <person name="Pearson M."/>
            <person name="Howarth C."/>
            <person name="Larson L."/>
            <person name="White J."/>
            <person name="Zeng Q."/>
            <person name="Kodira C."/>
            <person name="Yandava C."/>
            <person name="Alvarado L."/>
            <person name="O'Leary S."/>
            <person name="Szabo L."/>
            <person name="Dean R."/>
            <person name="Schein J."/>
        </authorList>
    </citation>
    <scope>NUCLEOTIDE SEQUENCE</scope>
    <source>
        <strain>CRL 75-36-700-3</strain>
    </source>
</reference>
<evidence type="ECO:0000313" key="1">
    <source>
        <dbReference type="EMBL" id="EFP92223.2"/>
    </source>
</evidence>
<dbReference type="HOGENOM" id="CLU_025212_0_0_1"/>
<dbReference type="GO" id="GO:0051279">
    <property type="term" value="P:regulation of release of sequestered calcium ion into cytosol"/>
    <property type="evidence" value="ECO:0000318"/>
    <property type="project" value="GO_Central"/>
</dbReference>
<dbReference type="InParanoid" id="E3L6P8"/>
<keyword evidence="2" id="KW-1185">Reference proteome</keyword>
<evidence type="ECO:0000313" key="2">
    <source>
        <dbReference type="Proteomes" id="UP000008783"/>
    </source>
</evidence>
<dbReference type="RefSeq" id="XP_003336642.2">
    <property type="nucleotide sequence ID" value="XM_003336594.2"/>
</dbReference>
<organism evidence="1 2">
    <name type="scientific">Puccinia graminis f. sp. tritici (strain CRL 75-36-700-3 / race SCCL)</name>
    <name type="common">Black stem rust fungus</name>
    <dbReference type="NCBI Taxonomy" id="418459"/>
    <lineage>
        <taxon>Eukaryota</taxon>
        <taxon>Fungi</taxon>
        <taxon>Dikarya</taxon>
        <taxon>Basidiomycota</taxon>
        <taxon>Pucciniomycotina</taxon>
        <taxon>Pucciniomycetes</taxon>
        <taxon>Pucciniales</taxon>
        <taxon>Pucciniaceae</taxon>
        <taxon>Puccinia</taxon>
    </lineage>
</organism>
<gene>
    <name evidence="1" type="ORF">PGTG_18120</name>
</gene>